<organism evidence="4">
    <name type="scientific">Anisakis simplex</name>
    <name type="common">Herring worm</name>
    <dbReference type="NCBI Taxonomy" id="6269"/>
    <lineage>
        <taxon>Eukaryota</taxon>
        <taxon>Metazoa</taxon>
        <taxon>Ecdysozoa</taxon>
        <taxon>Nematoda</taxon>
        <taxon>Chromadorea</taxon>
        <taxon>Rhabditida</taxon>
        <taxon>Spirurina</taxon>
        <taxon>Ascaridomorpha</taxon>
        <taxon>Ascaridoidea</taxon>
        <taxon>Anisakidae</taxon>
        <taxon>Anisakis</taxon>
        <taxon>Anisakis simplex complex</taxon>
    </lineage>
</organism>
<name>A0A0M3JH73_ANISI</name>
<feature type="region of interest" description="Disordered" evidence="1">
    <location>
        <begin position="1"/>
        <end position="31"/>
    </location>
</feature>
<dbReference type="AlphaFoldDB" id="A0A0M3JH73"/>
<gene>
    <name evidence="2" type="ORF">ASIM_LOCUS6760</name>
</gene>
<protein>
    <submittedName>
        <fullName evidence="4">Ovule protein</fullName>
    </submittedName>
</protein>
<dbReference type="EMBL" id="UYRR01015166">
    <property type="protein sequence ID" value="VDK27736.1"/>
    <property type="molecule type" value="Genomic_DNA"/>
</dbReference>
<feature type="compositionally biased region" description="Basic residues" evidence="1">
    <location>
        <begin position="19"/>
        <end position="31"/>
    </location>
</feature>
<reference evidence="2 3" key="2">
    <citation type="submission" date="2018-11" db="EMBL/GenBank/DDBJ databases">
        <authorList>
            <consortium name="Pathogen Informatics"/>
        </authorList>
    </citation>
    <scope>NUCLEOTIDE SEQUENCE [LARGE SCALE GENOMIC DNA]</scope>
</reference>
<evidence type="ECO:0000313" key="2">
    <source>
        <dbReference type="EMBL" id="VDK27736.1"/>
    </source>
</evidence>
<evidence type="ECO:0000256" key="1">
    <source>
        <dbReference type="SAM" id="MobiDB-lite"/>
    </source>
</evidence>
<proteinExistence type="predicted"/>
<dbReference type="WBParaSite" id="ASIM_0000698401-mRNA-1">
    <property type="protein sequence ID" value="ASIM_0000698401-mRNA-1"/>
    <property type="gene ID" value="ASIM_0000698401"/>
</dbReference>
<dbReference type="Proteomes" id="UP000267096">
    <property type="component" value="Unassembled WGS sequence"/>
</dbReference>
<sequence>MRSPRPPKVSTEPFLHQPPLRHSKTHSSIRTRNRMDILVTNLRPSLLYPDNCTFRTLIK</sequence>
<keyword evidence="3" id="KW-1185">Reference proteome</keyword>
<accession>A0A0M3JH73</accession>
<evidence type="ECO:0000313" key="3">
    <source>
        <dbReference type="Proteomes" id="UP000267096"/>
    </source>
</evidence>
<reference evidence="4" key="1">
    <citation type="submission" date="2017-02" db="UniProtKB">
        <authorList>
            <consortium name="WormBaseParasite"/>
        </authorList>
    </citation>
    <scope>IDENTIFICATION</scope>
</reference>
<evidence type="ECO:0000313" key="4">
    <source>
        <dbReference type="WBParaSite" id="ASIM_0000698401-mRNA-1"/>
    </source>
</evidence>